<dbReference type="InterPro" id="IPR011030">
    <property type="entry name" value="Lipovitellin_superhlx_dom"/>
</dbReference>
<dbReference type="PROSITE" id="PS51211">
    <property type="entry name" value="VITELLOGENIN"/>
    <property type="match status" value="1"/>
</dbReference>
<comment type="caution">
    <text evidence="1">Lacks conserved residue(s) required for the propagation of feature annotation.</text>
</comment>
<dbReference type="PROSITE" id="PS51233">
    <property type="entry name" value="VWFD"/>
    <property type="match status" value="1"/>
</dbReference>
<dbReference type="PANTHER" id="PTHR23345">
    <property type="entry name" value="VITELLOGENIN-RELATED"/>
    <property type="match status" value="1"/>
</dbReference>
<name>A0A7R8D472_LEPSM</name>
<dbReference type="SUPFAM" id="SSF48431">
    <property type="entry name" value="Lipovitellin-phosvitin complex, superhelical domain"/>
    <property type="match status" value="1"/>
</dbReference>
<dbReference type="SMART" id="SM00216">
    <property type="entry name" value="VWD"/>
    <property type="match status" value="1"/>
</dbReference>
<dbReference type="OrthoDB" id="5956066at2759"/>
<reference evidence="2" key="1">
    <citation type="submission" date="2021-02" db="EMBL/GenBank/DDBJ databases">
        <authorList>
            <person name="Bekaert M."/>
        </authorList>
    </citation>
    <scope>NUCLEOTIDE SEQUENCE</scope>
    <source>
        <strain evidence="2">IoA-00</strain>
    </source>
</reference>
<dbReference type="InterPro" id="IPR001747">
    <property type="entry name" value="Vitellogenin_N"/>
</dbReference>
<dbReference type="EMBL" id="HG994587">
    <property type="protein sequence ID" value="CAF3021294.1"/>
    <property type="molecule type" value="Genomic_DNA"/>
</dbReference>
<dbReference type="SMART" id="SM00638">
    <property type="entry name" value="LPD_N"/>
    <property type="match status" value="1"/>
</dbReference>
<sequence>MKFVVHTFILVIGVVSGNIFEDGMEYIFDTESSAVVGTMDHAPHSSGYSYKYTMRMQVHGDSIKFGISDMIFSQFNGKHEAGEHPFGSTNFISVNRELPSFEVKLDSHGLFSSLTLSPKSTIFQRNLVKGLVQKFQLNMDKIKDHGHGFKSEEASIFGDCETLYSVTHDKIIKSVSHTKDCKNRVHVLVDDWNGHRCNIDPDHPESRENPNGLYSASNTVFMYEKKGDRFSPKAIVGSSSVVAQFFGNEGVSFIAHSNSTSFLRKVQSSSGDIVVSGETVTDLKYEFEDKDYTWKSERDLKAREKNLPSGEFFEDKMSNLVEFVKKRLDKVSYIFNDMSTDETYISQAHYYGMNNIYPAMAEMDYDTLKSVSEGVQADKSEEGVRKYNLFNELLGSLGTSASAMLIRDMVMENKFDNYRDAVRVLTAVPFHIRHPSKQLLEEYEKLYDHEGHQLLKDTIPLVIGHLARVTCEHAGVPHSPASKECFTSVVDKYTDKYLQKILSSSDHGKQVQYVSMLFNLRYGNLAEKLKPLIYGETDIKCGHIRSLAFQAAVWGAIYNGKGAEYILPIFADTTNSHELRVTALSYFMEANPSTTHFNTILAVLYKEHDYEVINFAFTLFEKYSLNIDPCKQKVSSLAKYFMKFLKQYSDFETSYGIGVSKTYSRQFYQKKYEYSGSYNYWIVGSHKSTMPLVVAMCIDTSLYGGYSANAMCVHLRIEGLSKAIVRKFKTMSNDVWKVDELQKILMSDMDIKARPDQPIRVEFMLSFKGALVAFRQYDENSIKEGGALKKLFEDMKSTGDSYSINHQRAMRIGSLLYQQPLEIGVPVTYINSFTGVFDIQASVKRGNSRGLMYRDVKYKMNVFAQGSRMMMIQNPYHKNSYGIIQDRIYGSHFPRNFVIGVNPLKKEFKLSVERPSYKNPLMMMMHAQTTILTRSQYVDDNQDISKYCENCKTQTTLSYSPTSVKNRVFMDRECDVTGSYLHGEYFDCEMPSSRGRVLYYLWRSMMPYNKSPKTFGNGIRMGIRQVRAYFTFFPRAEKCGAMLRWSQSKSKPVKEIEITMRATAGPNGEKLFFRGRKWAITTIVKAKGEPQDRVYKIIIGHEFTPGYLKNTFKLKFQRKGVSGIMSDYSMCMNYQNEYPDFSDEFMDYEKDAIMKLTGQAKVQYGPNEDCNSSPGEIKVSFEHLTTEEARNDMKNTWYYKKCMEQKNLPSWQGRGDRFPQTEACYLTVWDATTARKYSYKVDFVKMTDRMNAIVSQFQSIMKTGLLPYWDIDPEIIPSSNAEPHMNFDVTFKENDKMVDVYMETSQGGHHYDEIPLNFNWYPIMRNLKFTSTLKRLMKYKLIDACTVTTDSVMTLDNVTYPYTPTSCWTLASGHCSTHPNFAVFTKKSSGSHIDTKIYVGGHYIEFQSSGPKKINVMVDGEAVIVGEKEYVHEKDGTQIFKILKWGSTYNVYSFLKVWVTYDGHYMNVIPAPSVTGQHCGLCGNYNKNKYDEFEGKNSQILSNSDQLVEEYKWKC</sequence>
<dbReference type="InterPro" id="IPR001846">
    <property type="entry name" value="VWF_type-D"/>
</dbReference>
<dbReference type="Pfam" id="PF09172">
    <property type="entry name" value="Vit_open_b-sht"/>
    <property type="match status" value="1"/>
</dbReference>
<accession>A0A7R8D472</accession>
<dbReference type="Pfam" id="PF00094">
    <property type="entry name" value="VWD"/>
    <property type="match status" value="1"/>
</dbReference>
<dbReference type="Proteomes" id="UP000675881">
    <property type="component" value="Chromosome 8"/>
</dbReference>
<gene>
    <name evidence="2" type="ORF">LSAA_14134</name>
</gene>
<dbReference type="InterPro" id="IPR015255">
    <property type="entry name" value="Vitellinogen_open_b-sht"/>
</dbReference>
<dbReference type="SUPFAM" id="SSF56968">
    <property type="entry name" value="Lipovitellin-phosvitin complex, beta-sheet shell regions"/>
    <property type="match status" value="2"/>
</dbReference>
<dbReference type="InterPro" id="IPR050733">
    <property type="entry name" value="Vitellogenin/Apolipophorin"/>
</dbReference>
<evidence type="ECO:0000313" key="3">
    <source>
        <dbReference type="Proteomes" id="UP000675881"/>
    </source>
</evidence>
<dbReference type="GO" id="GO:0005319">
    <property type="term" value="F:lipid transporter activity"/>
    <property type="evidence" value="ECO:0007669"/>
    <property type="project" value="InterPro"/>
</dbReference>
<proteinExistence type="predicted"/>
<evidence type="ECO:0000256" key="1">
    <source>
        <dbReference type="PROSITE-ProRule" id="PRU00557"/>
    </source>
</evidence>
<protein>
    <submittedName>
        <fullName evidence="2">(salmon louse) hypothetical protein</fullName>
    </submittedName>
</protein>
<dbReference type="InterPro" id="IPR015816">
    <property type="entry name" value="Vitellinogen_b-sht_N"/>
</dbReference>
<organism evidence="2 3">
    <name type="scientific">Lepeophtheirus salmonis</name>
    <name type="common">Salmon louse</name>
    <name type="synonym">Caligus salmonis</name>
    <dbReference type="NCBI Taxonomy" id="72036"/>
    <lineage>
        <taxon>Eukaryota</taxon>
        <taxon>Metazoa</taxon>
        <taxon>Ecdysozoa</taxon>
        <taxon>Arthropoda</taxon>
        <taxon>Crustacea</taxon>
        <taxon>Multicrustacea</taxon>
        <taxon>Hexanauplia</taxon>
        <taxon>Copepoda</taxon>
        <taxon>Siphonostomatoida</taxon>
        <taxon>Caligidae</taxon>
        <taxon>Lepeophtheirus</taxon>
    </lineage>
</organism>
<dbReference type="SMART" id="SM01169">
    <property type="entry name" value="DUF1943"/>
    <property type="match status" value="1"/>
</dbReference>
<dbReference type="InterPro" id="IPR015819">
    <property type="entry name" value="Lipid_transp_b-sht_shell"/>
</dbReference>
<keyword evidence="3" id="KW-1185">Reference proteome</keyword>
<dbReference type="PANTHER" id="PTHR23345:SF33">
    <property type="entry name" value="CROSSVEINLESS D"/>
    <property type="match status" value="1"/>
</dbReference>
<dbReference type="Pfam" id="PF01347">
    <property type="entry name" value="Vitellogenin_N"/>
    <property type="match status" value="1"/>
</dbReference>
<evidence type="ECO:0000313" key="2">
    <source>
        <dbReference type="EMBL" id="CAF3021294.1"/>
    </source>
</evidence>
<dbReference type="Gene3D" id="2.30.230.10">
    <property type="entry name" value="Lipovitellin, beta-sheet shell regions, chain A"/>
    <property type="match status" value="1"/>
</dbReference>
<dbReference type="Gene3D" id="1.25.10.20">
    <property type="entry name" value="Vitellinogen, superhelical"/>
    <property type="match status" value="1"/>
</dbReference>